<dbReference type="SMART" id="SM00347">
    <property type="entry name" value="HTH_MARR"/>
    <property type="match status" value="1"/>
</dbReference>
<dbReference type="InterPro" id="IPR036388">
    <property type="entry name" value="WH-like_DNA-bd_sf"/>
</dbReference>
<dbReference type="PANTHER" id="PTHR33164:SF43">
    <property type="entry name" value="HTH-TYPE TRANSCRIPTIONAL REPRESSOR YETL"/>
    <property type="match status" value="1"/>
</dbReference>
<dbReference type="AlphaFoldDB" id="A0A4R7JBA4"/>
<dbReference type="PANTHER" id="PTHR33164">
    <property type="entry name" value="TRANSCRIPTIONAL REGULATOR, MARR FAMILY"/>
    <property type="match status" value="1"/>
</dbReference>
<sequence length="141" mass="15748">MAGSVGGVIQRYLAATIIWGHHTAQELGLSSTEFATLVQLNQAPASPAELARTTGLSAAAVSRMVERLVERGYAERVADPSDRRRILIHRTDNWQARIDEAVEPHRRAMRELFGDLEPEAVEQVLTYMERAEPMLRELAAR</sequence>
<gene>
    <name evidence="2" type="ORF">CLV29_1518</name>
</gene>
<dbReference type="InterPro" id="IPR000835">
    <property type="entry name" value="HTH_MarR-typ"/>
</dbReference>
<dbReference type="Proteomes" id="UP000295371">
    <property type="component" value="Unassembled WGS sequence"/>
</dbReference>
<proteinExistence type="predicted"/>
<dbReference type="InterPro" id="IPR036390">
    <property type="entry name" value="WH_DNA-bd_sf"/>
</dbReference>
<dbReference type="GO" id="GO:0006950">
    <property type="term" value="P:response to stress"/>
    <property type="evidence" value="ECO:0007669"/>
    <property type="project" value="TreeGrafter"/>
</dbReference>
<dbReference type="GO" id="GO:0003677">
    <property type="term" value="F:DNA binding"/>
    <property type="evidence" value="ECO:0007669"/>
    <property type="project" value="UniProtKB-KW"/>
</dbReference>
<feature type="domain" description="HTH marR-type" evidence="1">
    <location>
        <begin position="1"/>
        <end position="133"/>
    </location>
</feature>
<protein>
    <submittedName>
        <fullName evidence="2">DNA-binding MarR family transcriptional regulator</fullName>
    </submittedName>
</protein>
<dbReference type="Pfam" id="PF12802">
    <property type="entry name" value="MarR_2"/>
    <property type="match status" value="1"/>
</dbReference>
<dbReference type="RefSeq" id="WP_166649167.1">
    <property type="nucleotide sequence ID" value="NZ_SOAW01000001.1"/>
</dbReference>
<evidence type="ECO:0000313" key="3">
    <source>
        <dbReference type="Proteomes" id="UP000295371"/>
    </source>
</evidence>
<keyword evidence="2" id="KW-0238">DNA-binding</keyword>
<dbReference type="PROSITE" id="PS50995">
    <property type="entry name" value="HTH_MARR_2"/>
    <property type="match status" value="1"/>
</dbReference>
<evidence type="ECO:0000259" key="1">
    <source>
        <dbReference type="PROSITE" id="PS50995"/>
    </source>
</evidence>
<dbReference type="GO" id="GO:0003700">
    <property type="term" value="F:DNA-binding transcription factor activity"/>
    <property type="evidence" value="ECO:0007669"/>
    <property type="project" value="InterPro"/>
</dbReference>
<organism evidence="2 3">
    <name type="scientific">Naumannella halotolerans</name>
    <dbReference type="NCBI Taxonomy" id="993414"/>
    <lineage>
        <taxon>Bacteria</taxon>
        <taxon>Bacillati</taxon>
        <taxon>Actinomycetota</taxon>
        <taxon>Actinomycetes</taxon>
        <taxon>Propionibacteriales</taxon>
        <taxon>Propionibacteriaceae</taxon>
        <taxon>Naumannella</taxon>
    </lineage>
</organism>
<dbReference type="SUPFAM" id="SSF46785">
    <property type="entry name" value="Winged helix' DNA-binding domain"/>
    <property type="match status" value="1"/>
</dbReference>
<dbReference type="InterPro" id="IPR039422">
    <property type="entry name" value="MarR/SlyA-like"/>
</dbReference>
<accession>A0A4R7JBA4</accession>
<name>A0A4R7JBA4_9ACTN</name>
<dbReference type="EMBL" id="SOAW01000001">
    <property type="protein sequence ID" value="TDT33883.1"/>
    <property type="molecule type" value="Genomic_DNA"/>
</dbReference>
<comment type="caution">
    <text evidence="2">The sequence shown here is derived from an EMBL/GenBank/DDBJ whole genome shotgun (WGS) entry which is preliminary data.</text>
</comment>
<reference evidence="2 3" key="1">
    <citation type="submission" date="2019-03" db="EMBL/GenBank/DDBJ databases">
        <title>Genomic Encyclopedia of Archaeal and Bacterial Type Strains, Phase II (KMG-II): from individual species to whole genera.</title>
        <authorList>
            <person name="Goeker M."/>
        </authorList>
    </citation>
    <scope>NUCLEOTIDE SEQUENCE [LARGE SCALE GENOMIC DNA]</scope>
    <source>
        <strain evidence="2 3">DSM 24323</strain>
    </source>
</reference>
<dbReference type="PRINTS" id="PR00598">
    <property type="entry name" value="HTHMARR"/>
</dbReference>
<dbReference type="Gene3D" id="1.10.10.10">
    <property type="entry name" value="Winged helix-like DNA-binding domain superfamily/Winged helix DNA-binding domain"/>
    <property type="match status" value="1"/>
</dbReference>
<keyword evidence="3" id="KW-1185">Reference proteome</keyword>
<evidence type="ECO:0000313" key="2">
    <source>
        <dbReference type="EMBL" id="TDT33883.1"/>
    </source>
</evidence>